<dbReference type="Proteomes" id="UP000824998">
    <property type="component" value="Unassembled WGS sequence"/>
</dbReference>
<evidence type="ECO:0000313" key="2">
    <source>
        <dbReference type="EMBL" id="KAG9233347.1"/>
    </source>
</evidence>
<evidence type="ECO:0000313" key="3">
    <source>
        <dbReference type="Proteomes" id="UP000824998"/>
    </source>
</evidence>
<feature type="region of interest" description="Disordered" evidence="1">
    <location>
        <begin position="1"/>
        <end position="56"/>
    </location>
</feature>
<dbReference type="AlphaFoldDB" id="A0A9P7YH02"/>
<dbReference type="EMBL" id="MU251505">
    <property type="protein sequence ID" value="KAG9233347.1"/>
    <property type="molecule type" value="Genomic_DNA"/>
</dbReference>
<accession>A0A9P7YH02</accession>
<proteinExistence type="predicted"/>
<keyword evidence="3" id="KW-1185">Reference proteome</keyword>
<sequence length="280" mass="30481">MIQPPKARKASRLPELRDAYGAGNRNRGGPHKVTGPYIRDSPRSKPTPFKGERAPRSPGRVLTMVVLTNSLLNPRLHGALVVFPFPPRCLLPKSDFLNSSTTSDSLDFLTPAVTQFASGTPAQFEGYFAGLIFEAIQTGLLEPLNCDALGLDSLENSDNTVRPTTQSQFLHYSIQGHYEALMTNDSFGPLETSLSFEPETSIPLMSFQASSWPTASPKHASQVVLPTKATIVNPRPGSSAAAHSPQDLAHVNVNQELPKKNSCRWAHCQDSFKEEADLSS</sequence>
<name>A0A9P7YH02_9HELO</name>
<feature type="compositionally biased region" description="Basic residues" evidence="1">
    <location>
        <begin position="1"/>
        <end position="11"/>
    </location>
</feature>
<protein>
    <submittedName>
        <fullName evidence="2">Uncharacterized protein</fullName>
    </submittedName>
</protein>
<gene>
    <name evidence="2" type="ORF">BJ875DRAFT_512474</name>
</gene>
<evidence type="ECO:0000256" key="1">
    <source>
        <dbReference type="SAM" id="MobiDB-lite"/>
    </source>
</evidence>
<organism evidence="2 3">
    <name type="scientific">Amylocarpus encephaloides</name>
    <dbReference type="NCBI Taxonomy" id="45428"/>
    <lineage>
        <taxon>Eukaryota</taxon>
        <taxon>Fungi</taxon>
        <taxon>Dikarya</taxon>
        <taxon>Ascomycota</taxon>
        <taxon>Pezizomycotina</taxon>
        <taxon>Leotiomycetes</taxon>
        <taxon>Helotiales</taxon>
        <taxon>Helotiales incertae sedis</taxon>
        <taxon>Amylocarpus</taxon>
    </lineage>
</organism>
<comment type="caution">
    <text evidence="2">The sequence shown here is derived from an EMBL/GenBank/DDBJ whole genome shotgun (WGS) entry which is preliminary data.</text>
</comment>
<reference evidence="2" key="1">
    <citation type="journal article" date="2021" name="IMA Fungus">
        <title>Genomic characterization of three marine fungi, including Emericellopsis atlantica sp. nov. with signatures of a generalist lifestyle and marine biomass degradation.</title>
        <authorList>
            <person name="Hagestad O.C."/>
            <person name="Hou L."/>
            <person name="Andersen J.H."/>
            <person name="Hansen E.H."/>
            <person name="Altermark B."/>
            <person name="Li C."/>
            <person name="Kuhnert E."/>
            <person name="Cox R.J."/>
            <person name="Crous P.W."/>
            <person name="Spatafora J.W."/>
            <person name="Lail K."/>
            <person name="Amirebrahimi M."/>
            <person name="Lipzen A."/>
            <person name="Pangilinan J."/>
            <person name="Andreopoulos W."/>
            <person name="Hayes R.D."/>
            <person name="Ng V."/>
            <person name="Grigoriev I.V."/>
            <person name="Jackson S.A."/>
            <person name="Sutton T.D.S."/>
            <person name="Dobson A.D.W."/>
            <person name="Rama T."/>
        </authorList>
    </citation>
    <scope>NUCLEOTIDE SEQUENCE</scope>
    <source>
        <strain evidence="2">TRa018bII</strain>
    </source>
</reference>